<dbReference type="InterPro" id="IPR012997">
    <property type="entry name" value="RplA"/>
</dbReference>
<dbReference type="Pfam" id="PF03330">
    <property type="entry name" value="DPBB_1"/>
    <property type="match status" value="1"/>
</dbReference>
<evidence type="ECO:0000256" key="3">
    <source>
        <dbReference type="HAMAP-Rule" id="MF_02071"/>
    </source>
</evidence>
<keyword evidence="2 3" id="KW-0961">Cell wall biogenesis/degradation</keyword>
<dbReference type="OrthoDB" id="9779128at2"/>
<protein>
    <recommendedName>
        <fullName evidence="3">Probable endolytic peptidoglycan transglycosylase RlpA</fullName>
        <ecNumber evidence="3">4.2.2.-</ecNumber>
    </recommendedName>
</protein>
<comment type="caution">
    <text evidence="6">The sequence shown here is derived from an EMBL/GenBank/DDBJ whole genome shotgun (WGS) entry which is preliminary data.</text>
</comment>
<dbReference type="PANTHER" id="PTHR34183:SF1">
    <property type="entry name" value="ENDOLYTIC PEPTIDOGLYCAN TRANSGLYCOSYLASE RLPA"/>
    <property type="match status" value="1"/>
</dbReference>
<dbReference type="InterPro" id="IPR034718">
    <property type="entry name" value="RlpA"/>
</dbReference>
<dbReference type="GO" id="GO:0000270">
    <property type="term" value="P:peptidoglycan metabolic process"/>
    <property type="evidence" value="ECO:0007669"/>
    <property type="project" value="UniProtKB-UniRule"/>
</dbReference>
<comment type="function">
    <text evidence="3">Lytic transglycosylase with a strong preference for naked glycan strands that lack stem peptides.</text>
</comment>
<dbReference type="PANTHER" id="PTHR34183">
    <property type="entry name" value="ENDOLYTIC PEPTIDOGLYCAN TRANSGLYCOSYLASE RLPA"/>
    <property type="match status" value="1"/>
</dbReference>
<dbReference type="GO" id="GO:0008932">
    <property type="term" value="F:lytic endotransglycosylase activity"/>
    <property type="evidence" value="ECO:0007669"/>
    <property type="project" value="UniProtKB-UniRule"/>
</dbReference>
<dbReference type="EC" id="4.2.2.-" evidence="3"/>
<dbReference type="HAMAP" id="MF_02071">
    <property type="entry name" value="RlpA"/>
    <property type="match status" value="1"/>
</dbReference>
<evidence type="ECO:0000313" key="7">
    <source>
        <dbReference type="Proteomes" id="UP000318585"/>
    </source>
</evidence>
<reference evidence="6 7" key="1">
    <citation type="submission" date="2019-07" db="EMBL/GenBank/DDBJ databases">
        <title>Novel species of Flavobacterium.</title>
        <authorList>
            <person name="Liu Q."/>
            <person name="Xin Y.-H."/>
        </authorList>
    </citation>
    <scope>NUCLEOTIDE SEQUENCE [LARGE SCALE GENOMIC DNA]</scope>
    <source>
        <strain evidence="6 7">LB3P56</strain>
    </source>
</reference>
<keyword evidence="1 3" id="KW-0456">Lyase</keyword>
<dbReference type="Proteomes" id="UP000318585">
    <property type="component" value="Unassembled WGS sequence"/>
</dbReference>
<dbReference type="Gene3D" id="2.40.40.10">
    <property type="entry name" value="RlpA-like domain"/>
    <property type="match status" value="1"/>
</dbReference>
<proteinExistence type="inferred from homology"/>
<evidence type="ECO:0000313" key="6">
    <source>
        <dbReference type="EMBL" id="TRX24082.1"/>
    </source>
</evidence>
<gene>
    <name evidence="3" type="primary">rlpA</name>
    <name evidence="6" type="ORF">FNW17_01435</name>
</gene>
<dbReference type="AlphaFoldDB" id="A0A553CU88"/>
<evidence type="ECO:0000256" key="4">
    <source>
        <dbReference type="RuleBase" id="RU003495"/>
    </source>
</evidence>
<sequence length="131" mass="14753">MLAIDTIKKNKPLFDQQEVVIDSLFIGTGKFKLYKKSAHASYYADKFHNHKTASGKKYDKNKFSAAHKKLPFGTIVKVTNEANGKSVIVEVTDRGPFVRSREIDLSRKAFMEITGNKSSGNMKVTLEILQK</sequence>
<evidence type="ECO:0000256" key="2">
    <source>
        <dbReference type="ARBA" id="ARBA00023316"/>
    </source>
</evidence>
<dbReference type="GO" id="GO:0071555">
    <property type="term" value="P:cell wall organization"/>
    <property type="evidence" value="ECO:0007669"/>
    <property type="project" value="UniProtKB-KW"/>
</dbReference>
<dbReference type="EMBL" id="VJZR01000001">
    <property type="protein sequence ID" value="TRX24082.1"/>
    <property type="molecule type" value="Genomic_DNA"/>
</dbReference>
<feature type="domain" description="RlpA-like protein double-psi beta-barrel" evidence="5">
    <location>
        <begin position="38"/>
        <end position="125"/>
    </location>
</feature>
<name>A0A553CU88_9FLAO</name>
<evidence type="ECO:0000259" key="5">
    <source>
        <dbReference type="Pfam" id="PF03330"/>
    </source>
</evidence>
<dbReference type="SUPFAM" id="SSF50685">
    <property type="entry name" value="Barwin-like endoglucanases"/>
    <property type="match status" value="1"/>
</dbReference>
<dbReference type="InterPro" id="IPR036908">
    <property type="entry name" value="RlpA-like_sf"/>
</dbReference>
<comment type="similarity">
    <text evidence="3 4">Belongs to the RlpA family.</text>
</comment>
<evidence type="ECO:0000256" key="1">
    <source>
        <dbReference type="ARBA" id="ARBA00023239"/>
    </source>
</evidence>
<dbReference type="NCBIfam" id="TIGR00413">
    <property type="entry name" value="rlpA"/>
    <property type="match status" value="1"/>
</dbReference>
<keyword evidence="7" id="KW-1185">Reference proteome</keyword>
<dbReference type="InterPro" id="IPR009009">
    <property type="entry name" value="RlpA-like_DPBB"/>
</dbReference>
<accession>A0A553CU88</accession>
<organism evidence="6 7">
    <name type="scientific">Flavobacterium franklandianum</name>
    <dbReference type="NCBI Taxonomy" id="2594430"/>
    <lineage>
        <taxon>Bacteria</taxon>
        <taxon>Pseudomonadati</taxon>
        <taxon>Bacteroidota</taxon>
        <taxon>Flavobacteriia</taxon>
        <taxon>Flavobacteriales</taxon>
        <taxon>Flavobacteriaceae</taxon>
        <taxon>Flavobacterium</taxon>
    </lineage>
</organism>
<dbReference type="CDD" id="cd22268">
    <property type="entry name" value="DPBB_RlpA-like"/>
    <property type="match status" value="1"/>
</dbReference>